<feature type="signal peptide" evidence="1">
    <location>
        <begin position="1"/>
        <end position="16"/>
    </location>
</feature>
<evidence type="ECO:0000313" key="2">
    <source>
        <dbReference type="EMBL" id="KAK7453348.1"/>
    </source>
</evidence>
<dbReference type="EMBL" id="JACVVK020000709">
    <property type="protein sequence ID" value="KAK7453348.1"/>
    <property type="molecule type" value="Genomic_DNA"/>
</dbReference>
<keyword evidence="3" id="KW-1185">Reference proteome</keyword>
<evidence type="ECO:0000256" key="1">
    <source>
        <dbReference type="SAM" id="SignalP"/>
    </source>
</evidence>
<proteinExistence type="predicted"/>
<name>A0ABD0J379_9CAEN</name>
<reference evidence="2 3" key="1">
    <citation type="journal article" date="2023" name="Sci. Data">
        <title>Genome assembly of the Korean intertidal mud-creeper Batillaria attramentaria.</title>
        <authorList>
            <person name="Patra A.K."/>
            <person name="Ho P.T."/>
            <person name="Jun S."/>
            <person name="Lee S.J."/>
            <person name="Kim Y."/>
            <person name="Won Y.J."/>
        </authorList>
    </citation>
    <scope>NUCLEOTIDE SEQUENCE [LARGE SCALE GENOMIC DNA]</scope>
    <source>
        <strain evidence="2">Wonlab-2016</strain>
    </source>
</reference>
<keyword evidence="1" id="KW-0732">Signal</keyword>
<organism evidence="2 3">
    <name type="scientific">Batillaria attramentaria</name>
    <dbReference type="NCBI Taxonomy" id="370345"/>
    <lineage>
        <taxon>Eukaryota</taxon>
        <taxon>Metazoa</taxon>
        <taxon>Spiralia</taxon>
        <taxon>Lophotrochozoa</taxon>
        <taxon>Mollusca</taxon>
        <taxon>Gastropoda</taxon>
        <taxon>Caenogastropoda</taxon>
        <taxon>Sorbeoconcha</taxon>
        <taxon>Cerithioidea</taxon>
        <taxon>Batillariidae</taxon>
        <taxon>Batillaria</taxon>
    </lineage>
</organism>
<evidence type="ECO:0000313" key="3">
    <source>
        <dbReference type="Proteomes" id="UP001519460"/>
    </source>
</evidence>
<protein>
    <recommendedName>
        <fullName evidence="4">Secreted protein</fullName>
    </recommendedName>
</protein>
<sequence>MVYVLLIAPAICLACAGTQRSPLQARSFPLPLVFSPRLQCVPGTLTLETRDSIPLEVRDCGQGQSVWVYHCLNLSCLPRLPVFHFPAEKTAVSKLVTFRVTVLCLSCGNSALRGLQLRSRDQRVVMDHDSHFQVNGHNKRLLMSLFIKIRM</sequence>
<evidence type="ECO:0008006" key="4">
    <source>
        <dbReference type="Google" id="ProtNLM"/>
    </source>
</evidence>
<accession>A0ABD0J379</accession>
<comment type="caution">
    <text evidence="2">The sequence shown here is derived from an EMBL/GenBank/DDBJ whole genome shotgun (WGS) entry which is preliminary data.</text>
</comment>
<gene>
    <name evidence="2" type="ORF">BaRGS_00039639</name>
</gene>
<feature type="chain" id="PRO_5044867426" description="Secreted protein" evidence="1">
    <location>
        <begin position="17"/>
        <end position="151"/>
    </location>
</feature>
<dbReference type="AlphaFoldDB" id="A0ABD0J379"/>
<dbReference type="Proteomes" id="UP001519460">
    <property type="component" value="Unassembled WGS sequence"/>
</dbReference>